<comment type="caution">
    <text evidence="15">The sequence shown here is derived from an EMBL/GenBank/DDBJ whole genome shotgun (WGS) entry which is preliminary data.</text>
</comment>
<feature type="domain" description="TonB-dependent receptor plug" evidence="14">
    <location>
        <begin position="80"/>
        <end position="191"/>
    </location>
</feature>
<dbReference type="PATRIC" id="fig|1632867.3.peg.2727"/>
<dbReference type="Gene3D" id="2.40.170.20">
    <property type="entry name" value="TonB-dependent receptor, beta-barrel domain"/>
    <property type="match status" value="1"/>
</dbReference>
<comment type="similarity">
    <text evidence="2">Belongs to the TonB-dependent receptor family. Hemoglobin/haptoglobin binding protein subfamily.</text>
</comment>
<dbReference type="EMBL" id="LAJX01000226">
    <property type="protein sequence ID" value="KJV05445.1"/>
    <property type="molecule type" value="Genomic_DNA"/>
</dbReference>
<evidence type="ECO:0000256" key="10">
    <source>
        <dbReference type="ARBA" id="ARBA00023237"/>
    </source>
</evidence>
<evidence type="ECO:0000313" key="16">
    <source>
        <dbReference type="Proteomes" id="UP000033684"/>
    </source>
</evidence>
<dbReference type="InterPro" id="IPR000531">
    <property type="entry name" value="Beta-barrel_TonB"/>
</dbReference>
<keyword evidence="9" id="KW-0675">Receptor</keyword>
<evidence type="ECO:0000256" key="8">
    <source>
        <dbReference type="ARBA" id="ARBA00023136"/>
    </source>
</evidence>
<reference evidence="15 16" key="2">
    <citation type="journal article" date="2016" name="Microb. Ecol.">
        <title>Genome Characteristics of a Novel Type I Methanotroph (Sn10-6) Isolated from a Flooded Indian Rice Field.</title>
        <authorList>
            <person name="Rahalkar M.C."/>
            <person name="Pandit P.S."/>
            <person name="Dhakephalkar P.K."/>
            <person name="Pore S."/>
            <person name="Arora P."/>
            <person name="Kapse N."/>
        </authorList>
    </citation>
    <scope>NUCLEOTIDE SEQUENCE [LARGE SCALE GENOMIC DNA]</scope>
    <source>
        <strain evidence="15 16">Sn10-6</strain>
    </source>
</reference>
<dbReference type="AlphaFoldDB" id="A0A0F3IF46"/>
<dbReference type="CDD" id="cd01347">
    <property type="entry name" value="ligand_gated_channel"/>
    <property type="match status" value="1"/>
</dbReference>
<keyword evidence="16" id="KW-1185">Reference proteome</keyword>
<gene>
    <name evidence="15" type="ORF">VZ94_18180</name>
</gene>
<protein>
    <recommendedName>
        <fullName evidence="17">TonB-dependent receptor</fullName>
    </recommendedName>
</protein>
<evidence type="ECO:0000256" key="11">
    <source>
        <dbReference type="PROSITE-ProRule" id="PRU01360"/>
    </source>
</evidence>
<dbReference type="InterPro" id="IPR036942">
    <property type="entry name" value="Beta-barrel_TonB_sf"/>
</dbReference>
<dbReference type="Proteomes" id="UP000033684">
    <property type="component" value="Unassembled WGS sequence"/>
</dbReference>
<keyword evidence="6" id="KW-0732">Signal</keyword>
<keyword evidence="5 11" id="KW-0812">Transmembrane</keyword>
<evidence type="ECO:0000259" key="14">
    <source>
        <dbReference type="Pfam" id="PF07715"/>
    </source>
</evidence>
<dbReference type="Gene3D" id="2.170.130.10">
    <property type="entry name" value="TonB-dependent receptor, plug domain"/>
    <property type="match status" value="1"/>
</dbReference>
<evidence type="ECO:0000256" key="12">
    <source>
        <dbReference type="RuleBase" id="RU003357"/>
    </source>
</evidence>
<evidence type="ECO:0000256" key="6">
    <source>
        <dbReference type="ARBA" id="ARBA00022729"/>
    </source>
</evidence>
<evidence type="ECO:0000313" key="15">
    <source>
        <dbReference type="EMBL" id="KJV05445.1"/>
    </source>
</evidence>
<proteinExistence type="inferred from homology"/>
<evidence type="ECO:0000256" key="2">
    <source>
        <dbReference type="ARBA" id="ARBA00008143"/>
    </source>
</evidence>
<accession>A0A0F3IF46</accession>
<evidence type="ECO:0000256" key="5">
    <source>
        <dbReference type="ARBA" id="ARBA00022692"/>
    </source>
</evidence>
<dbReference type="InterPro" id="IPR037066">
    <property type="entry name" value="Plug_dom_sf"/>
</dbReference>
<evidence type="ECO:0000256" key="9">
    <source>
        <dbReference type="ARBA" id="ARBA00023170"/>
    </source>
</evidence>
<dbReference type="Pfam" id="PF07715">
    <property type="entry name" value="Plug"/>
    <property type="match status" value="1"/>
</dbReference>
<dbReference type="InterPro" id="IPR012910">
    <property type="entry name" value="Plug_dom"/>
</dbReference>
<dbReference type="GO" id="GO:0009279">
    <property type="term" value="C:cell outer membrane"/>
    <property type="evidence" value="ECO:0007669"/>
    <property type="project" value="UniProtKB-SubCell"/>
</dbReference>
<evidence type="ECO:0000259" key="13">
    <source>
        <dbReference type="Pfam" id="PF00593"/>
    </source>
</evidence>
<dbReference type="PROSITE" id="PS52016">
    <property type="entry name" value="TONB_DEPENDENT_REC_3"/>
    <property type="match status" value="1"/>
</dbReference>
<keyword evidence="3 11" id="KW-0813">Transport</keyword>
<reference evidence="16" key="1">
    <citation type="submission" date="2015-03" db="EMBL/GenBank/DDBJ databases">
        <title>Draft genome sequence of a novel methanotroph (Sn10-6) isolated from flooded ricefield rhizosphere in India.</title>
        <authorList>
            <person name="Pandit P.S."/>
            <person name="Pore S.D."/>
            <person name="Arora P."/>
            <person name="Kapse N.G."/>
            <person name="Dhakephalkar P.K."/>
            <person name="Rahalkar M.C."/>
        </authorList>
    </citation>
    <scope>NUCLEOTIDE SEQUENCE [LARGE SCALE GENOMIC DNA]</scope>
    <source>
        <strain evidence="16">Sn10-6</strain>
    </source>
</reference>
<keyword evidence="10 11" id="KW-0998">Cell outer membrane</keyword>
<organism evidence="15 16">
    <name type="scientific">Methylocucumis oryzae</name>
    <dbReference type="NCBI Taxonomy" id="1632867"/>
    <lineage>
        <taxon>Bacteria</taxon>
        <taxon>Pseudomonadati</taxon>
        <taxon>Pseudomonadota</taxon>
        <taxon>Gammaproteobacteria</taxon>
        <taxon>Methylococcales</taxon>
        <taxon>Methylococcaceae</taxon>
        <taxon>Methylocucumis</taxon>
    </lineage>
</organism>
<dbReference type="PANTHER" id="PTHR30069">
    <property type="entry name" value="TONB-DEPENDENT OUTER MEMBRANE RECEPTOR"/>
    <property type="match status" value="1"/>
</dbReference>
<keyword evidence="8 11" id="KW-0472">Membrane</keyword>
<sequence>MKLGKILFSVFLLRFSFVSCLKQPIYKHSCRFTTVCGVFLILALWSQRLAALDDEQVVDMDIEELLNVEVVTASKFSQTKLTAPSAVTVITANDIKTYGYRTLAEAMRSIRGIYTSYDRVYDYFGSRGFGRSGDYNSRLLLMLDGRRINDSIYDQAFIGTDGLIDMEDIERIEFVPGSGSSIYGSNAVQGVMNIITKSSSEQTHLSVAGGFGDYGADREKVTVSRQFDNGLAAYASASRYRNDGHQRLYFPEFNNGTSMGVAENLDGDKAERYFGKLTYQGWTLEGAFANRKKYVPSAIFDADFNTTQYTIDKNAVFELRYEDSLSKTINITSRIFYGSYQFDALYHYDGVKNFDKQRADWVGTEFQVVADVAGHKLVMGSEYQNNFSVLLANFDQQPYFCFTDETVVSERYGFYLQDNVSFLNYFTLNAGVRFDHYSVFGDTVNPRLALIVQPESTLAVKFLYGTAYRAPNLYERFWRSDAEKISEYLGPEKTESFEAVLEYQPMANLRLITTGFHNTINNLIQQALDPRDDLLQYINAGSFEMNGFELEADYLWDNGMRLRGSYGYSEAREASTQRVMENSPLNLAKLNFSMPFYHEQLLLGGEWQYYDGRKAKNFNRSQAYQVFNLTLTATKLVPHLDMSASIYNLLDEHYQQPAGDETQANLITQDGRNFRLWFSYHF</sequence>
<dbReference type="Pfam" id="PF00593">
    <property type="entry name" value="TonB_dep_Rec_b-barrel"/>
    <property type="match status" value="1"/>
</dbReference>
<evidence type="ECO:0000256" key="1">
    <source>
        <dbReference type="ARBA" id="ARBA00004571"/>
    </source>
</evidence>
<evidence type="ECO:0008006" key="17">
    <source>
        <dbReference type="Google" id="ProtNLM"/>
    </source>
</evidence>
<keyword evidence="4 11" id="KW-1134">Transmembrane beta strand</keyword>
<name>A0A0F3IF46_9GAMM</name>
<evidence type="ECO:0000256" key="7">
    <source>
        <dbReference type="ARBA" id="ARBA00023077"/>
    </source>
</evidence>
<dbReference type="PANTHER" id="PTHR30069:SF29">
    <property type="entry name" value="HEMOGLOBIN AND HEMOGLOBIN-HAPTOGLOBIN-BINDING PROTEIN 1-RELATED"/>
    <property type="match status" value="1"/>
</dbReference>
<dbReference type="GO" id="GO:0015344">
    <property type="term" value="F:siderophore uptake transmembrane transporter activity"/>
    <property type="evidence" value="ECO:0007669"/>
    <property type="project" value="TreeGrafter"/>
</dbReference>
<evidence type="ECO:0000256" key="3">
    <source>
        <dbReference type="ARBA" id="ARBA00022448"/>
    </source>
</evidence>
<dbReference type="InterPro" id="IPR039426">
    <property type="entry name" value="TonB-dep_rcpt-like"/>
</dbReference>
<feature type="domain" description="TonB-dependent receptor-like beta-barrel" evidence="13">
    <location>
        <begin position="283"/>
        <end position="649"/>
    </location>
</feature>
<dbReference type="GO" id="GO:0044718">
    <property type="term" value="P:siderophore transmembrane transport"/>
    <property type="evidence" value="ECO:0007669"/>
    <property type="project" value="TreeGrafter"/>
</dbReference>
<comment type="subcellular location">
    <subcellularLocation>
        <location evidence="1 11">Cell outer membrane</location>
        <topology evidence="1 11">Multi-pass membrane protein</topology>
    </subcellularLocation>
</comment>
<dbReference type="SUPFAM" id="SSF56935">
    <property type="entry name" value="Porins"/>
    <property type="match status" value="1"/>
</dbReference>
<keyword evidence="7 12" id="KW-0798">TonB box</keyword>
<evidence type="ECO:0000256" key="4">
    <source>
        <dbReference type="ARBA" id="ARBA00022452"/>
    </source>
</evidence>